<dbReference type="GO" id="GO:0000287">
    <property type="term" value="F:magnesium ion binding"/>
    <property type="evidence" value="ECO:0007669"/>
    <property type="project" value="InterPro"/>
</dbReference>
<dbReference type="AlphaFoldDB" id="D5EFC4"/>
<dbReference type="HOGENOM" id="CLU_068508_1_2_0"/>
<dbReference type="Proteomes" id="UP000002366">
    <property type="component" value="Chromosome"/>
</dbReference>
<dbReference type="Gene3D" id="2.70.40.10">
    <property type="match status" value="1"/>
</dbReference>
<dbReference type="RefSeq" id="WP_013048519.1">
    <property type="nucleotide sequence ID" value="NC_014011.1"/>
</dbReference>
<evidence type="ECO:0000256" key="5">
    <source>
        <dbReference type="ARBA" id="ARBA00047686"/>
    </source>
</evidence>
<keyword evidence="8" id="KW-1185">Reference proteome</keyword>
<evidence type="ECO:0000256" key="3">
    <source>
        <dbReference type="ARBA" id="ARBA00022801"/>
    </source>
</evidence>
<evidence type="ECO:0000313" key="8">
    <source>
        <dbReference type="Proteomes" id="UP000002366"/>
    </source>
</evidence>
<sequence>MDNLRIVVEDELFIPKRKNTGDAGADIKSAVDVVIQPGEACNIPAGFKIAIPYQYGGFIFPRSGLAYKHGIRLCNGVGVIDHQYRGEVMLPLRNDGMKPFAIQRGDRLAQLVILKVKLPGFVVVDALDETERGEGGFGSTGVRGE</sequence>
<protein>
    <recommendedName>
        <fullName evidence="2">dUTP diphosphatase</fullName>
        <ecNumber evidence="2">3.6.1.23</ecNumber>
    </recommendedName>
</protein>
<organism evidence="7 8">
    <name type="scientific">Aminobacterium colombiense (strain DSM 12261 / ALA-1)</name>
    <dbReference type="NCBI Taxonomy" id="572547"/>
    <lineage>
        <taxon>Bacteria</taxon>
        <taxon>Thermotogati</taxon>
        <taxon>Synergistota</taxon>
        <taxon>Synergistia</taxon>
        <taxon>Synergistales</taxon>
        <taxon>Aminobacteriaceae</taxon>
        <taxon>Aminobacterium</taxon>
    </lineage>
</organism>
<dbReference type="NCBIfam" id="TIGR00576">
    <property type="entry name" value="dut"/>
    <property type="match status" value="1"/>
</dbReference>
<proteinExistence type="inferred from homology"/>
<dbReference type="InterPro" id="IPR008181">
    <property type="entry name" value="dUTPase"/>
</dbReference>
<name>D5EFC4_AMICL</name>
<feature type="domain" description="dUTPase-like" evidence="6">
    <location>
        <begin position="14"/>
        <end position="141"/>
    </location>
</feature>
<dbReference type="EC" id="3.6.1.23" evidence="2"/>
<accession>D5EFC4</accession>
<keyword evidence="3 7" id="KW-0378">Hydrolase</keyword>
<dbReference type="InterPro" id="IPR033704">
    <property type="entry name" value="dUTPase_trimeric"/>
</dbReference>
<dbReference type="SUPFAM" id="SSF51283">
    <property type="entry name" value="dUTPase-like"/>
    <property type="match status" value="1"/>
</dbReference>
<dbReference type="OrthoDB" id="9809956at2"/>
<gene>
    <name evidence="7" type="ordered locus">Amico_1133</name>
</gene>
<dbReference type="GO" id="GO:0004170">
    <property type="term" value="F:dUTP diphosphatase activity"/>
    <property type="evidence" value="ECO:0007669"/>
    <property type="project" value="UniProtKB-EC"/>
</dbReference>
<evidence type="ECO:0000256" key="2">
    <source>
        <dbReference type="ARBA" id="ARBA00012379"/>
    </source>
</evidence>
<dbReference type="PANTHER" id="PTHR11241">
    <property type="entry name" value="DEOXYURIDINE 5'-TRIPHOSPHATE NUCLEOTIDOHYDROLASE"/>
    <property type="match status" value="1"/>
</dbReference>
<dbReference type="eggNOG" id="COG0756">
    <property type="taxonomic scope" value="Bacteria"/>
</dbReference>
<evidence type="ECO:0000259" key="6">
    <source>
        <dbReference type="Pfam" id="PF00692"/>
    </source>
</evidence>
<dbReference type="PANTHER" id="PTHR11241:SF0">
    <property type="entry name" value="DEOXYURIDINE 5'-TRIPHOSPHATE NUCLEOTIDOHYDROLASE"/>
    <property type="match status" value="1"/>
</dbReference>
<dbReference type="CDD" id="cd07557">
    <property type="entry name" value="trimeric_dUTPase"/>
    <property type="match status" value="1"/>
</dbReference>
<dbReference type="Pfam" id="PF00692">
    <property type="entry name" value="dUTPase"/>
    <property type="match status" value="1"/>
</dbReference>
<dbReference type="GO" id="GO:0046081">
    <property type="term" value="P:dUTP catabolic process"/>
    <property type="evidence" value="ECO:0007669"/>
    <property type="project" value="InterPro"/>
</dbReference>
<comment type="catalytic activity">
    <reaction evidence="5">
        <text>dUTP + H2O = dUMP + diphosphate + H(+)</text>
        <dbReference type="Rhea" id="RHEA:10248"/>
        <dbReference type="ChEBI" id="CHEBI:15377"/>
        <dbReference type="ChEBI" id="CHEBI:15378"/>
        <dbReference type="ChEBI" id="CHEBI:33019"/>
        <dbReference type="ChEBI" id="CHEBI:61555"/>
        <dbReference type="ChEBI" id="CHEBI:246422"/>
        <dbReference type="EC" id="3.6.1.23"/>
    </reaction>
</comment>
<keyword evidence="4" id="KW-0546">Nucleotide metabolism</keyword>
<evidence type="ECO:0000313" key="7">
    <source>
        <dbReference type="EMBL" id="ADE57256.1"/>
    </source>
</evidence>
<dbReference type="GO" id="GO:0006226">
    <property type="term" value="P:dUMP biosynthetic process"/>
    <property type="evidence" value="ECO:0007669"/>
    <property type="project" value="InterPro"/>
</dbReference>
<dbReference type="EMBL" id="CP001997">
    <property type="protein sequence ID" value="ADE57256.1"/>
    <property type="molecule type" value="Genomic_DNA"/>
</dbReference>
<dbReference type="NCBIfam" id="NF001862">
    <property type="entry name" value="PRK00601.1"/>
    <property type="match status" value="1"/>
</dbReference>
<dbReference type="InterPro" id="IPR029054">
    <property type="entry name" value="dUTPase-like"/>
</dbReference>
<dbReference type="STRING" id="572547.Amico_1133"/>
<evidence type="ECO:0000256" key="4">
    <source>
        <dbReference type="ARBA" id="ARBA00023080"/>
    </source>
</evidence>
<reference evidence="7 8" key="1">
    <citation type="journal article" date="2010" name="Stand. Genomic Sci.">
        <title>Complete genome sequence of Aminobacterium colombiense type strain (ALA-1).</title>
        <authorList>
            <person name="Chertkov O."/>
            <person name="Sikorski J."/>
            <person name="Brambilla E."/>
            <person name="Lapidus A."/>
            <person name="Copeland A."/>
            <person name="Glavina Del Rio T."/>
            <person name="Nolan M."/>
            <person name="Lucas S."/>
            <person name="Tice H."/>
            <person name="Cheng J.F."/>
            <person name="Han C."/>
            <person name="Detter J.C."/>
            <person name="Bruce D."/>
            <person name="Tapia R."/>
            <person name="Goodwin L."/>
            <person name="Pitluck S."/>
            <person name="Liolios K."/>
            <person name="Ivanova N."/>
            <person name="Mavromatis K."/>
            <person name="Ovchinnikova G."/>
            <person name="Pati A."/>
            <person name="Chen A."/>
            <person name="Palaniappan K."/>
            <person name="Land M."/>
            <person name="Hauser L."/>
            <person name="Chang Y.J."/>
            <person name="Jeffries C.D."/>
            <person name="Spring S."/>
            <person name="Rohde M."/>
            <person name="Goker M."/>
            <person name="Bristow J."/>
            <person name="Eisen J.A."/>
            <person name="Markowitz V."/>
            <person name="Hugenholtz P."/>
            <person name="Kyrpides N.C."/>
            <person name="Klenk H.P."/>
        </authorList>
    </citation>
    <scope>NUCLEOTIDE SEQUENCE [LARGE SCALE GENOMIC DNA]</scope>
    <source>
        <strain evidence="8">DSM 12261 / ALA-1</strain>
    </source>
</reference>
<dbReference type="KEGG" id="aco:Amico_1133"/>
<dbReference type="InterPro" id="IPR036157">
    <property type="entry name" value="dUTPase-like_sf"/>
</dbReference>
<comment type="similarity">
    <text evidence="1">Belongs to the dUTPase family.</text>
</comment>
<evidence type="ECO:0000256" key="1">
    <source>
        <dbReference type="ARBA" id="ARBA00006581"/>
    </source>
</evidence>